<dbReference type="Pfam" id="PF02163">
    <property type="entry name" value="Peptidase_M50"/>
    <property type="match status" value="1"/>
</dbReference>
<evidence type="ECO:0000256" key="7">
    <source>
        <dbReference type="ARBA" id="ARBA00022833"/>
    </source>
</evidence>
<keyword evidence="8 11" id="KW-1133">Transmembrane helix</keyword>
<keyword evidence="11" id="KW-0479">Metal-binding</keyword>
<dbReference type="AlphaFoldDB" id="A0A2M8P0T6"/>
<evidence type="ECO:0000256" key="9">
    <source>
        <dbReference type="ARBA" id="ARBA00023049"/>
    </source>
</evidence>
<dbReference type="PANTHER" id="PTHR42837">
    <property type="entry name" value="REGULATOR OF SIGMA-E PROTEASE RSEP"/>
    <property type="match status" value="1"/>
</dbReference>
<dbReference type="GO" id="GO:0004222">
    <property type="term" value="F:metalloendopeptidase activity"/>
    <property type="evidence" value="ECO:0007669"/>
    <property type="project" value="InterPro"/>
</dbReference>
<evidence type="ECO:0000256" key="10">
    <source>
        <dbReference type="ARBA" id="ARBA00023136"/>
    </source>
</evidence>
<dbReference type="InterPro" id="IPR008915">
    <property type="entry name" value="Peptidase_M50"/>
</dbReference>
<evidence type="ECO:0000256" key="8">
    <source>
        <dbReference type="ARBA" id="ARBA00022989"/>
    </source>
</evidence>
<comment type="caution">
    <text evidence="13">The sequence shown here is derived from an EMBL/GenBank/DDBJ whole genome shotgun (WGS) entry which is preliminary data.</text>
</comment>
<comment type="cofactor">
    <cofactor evidence="1 11">
        <name>Zn(2+)</name>
        <dbReference type="ChEBI" id="CHEBI:29105"/>
    </cofactor>
</comment>
<keyword evidence="7 11" id="KW-0862">Zinc</keyword>
<organism evidence="13 14">
    <name type="scientific">Candidatus Thermofonsia Clade 1 bacterium</name>
    <dbReference type="NCBI Taxonomy" id="2364210"/>
    <lineage>
        <taxon>Bacteria</taxon>
        <taxon>Bacillati</taxon>
        <taxon>Chloroflexota</taxon>
        <taxon>Candidatus Thermofontia</taxon>
        <taxon>Candidatus Thermofonsia Clade 1</taxon>
    </lineage>
</organism>
<evidence type="ECO:0000256" key="5">
    <source>
        <dbReference type="ARBA" id="ARBA00022692"/>
    </source>
</evidence>
<dbReference type="Gene3D" id="2.30.42.10">
    <property type="match status" value="2"/>
</dbReference>
<dbReference type="Pfam" id="PF17820">
    <property type="entry name" value="PDZ_6"/>
    <property type="match status" value="2"/>
</dbReference>
<sequence>MDFLLAVLSFLIVLTPLILIHEWGHFIACRLTGVTVLEFGLGFPPRAAKLFERNGTEFTLNWLPLGGFVRPLGEDFVRPVGEKATERDRQAYRRYLEEMAALRKKVPKLKSVAEATPLQRLFFLAAGSGMNVIAAVVLLIIAATISLPPVVLAAAPNSPAGNGGLQTGDVITAVNGVAVSNAAQIEELIEAQRNSEQLITLTVQRGDETLQLTLGEQTGRFPNQAVLITGVTRGMPADGIFLPNDIILSVDGRVRSVQSIVEYVRERGGQTVTFVVQRGTERLTLEVVPLSNVAAGQPAVGIGLQPLEFSLTTGLALADRAQGKSFPEAISAGIEQTGFILGQLIRFPVDLIRGALTIEEARPVSVVGISQLGGQVVSAAVEDRSPLRLINFAALISLALGFTNLLPIPGLDGGRILFVLVEIVRGKPMAPEREGFIHMIGLMFLLGLFMILVVNDIVNPIGQLIR</sequence>
<dbReference type="InterPro" id="IPR041489">
    <property type="entry name" value="PDZ_6"/>
</dbReference>
<comment type="subcellular location">
    <subcellularLocation>
        <location evidence="2">Membrane</location>
        <topology evidence="2">Multi-pass membrane protein</topology>
    </subcellularLocation>
</comment>
<dbReference type="InterPro" id="IPR036034">
    <property type="entry name" value="PDZ_sf"/>
</dbReference>
<accession>A0A2M8P0T6</accession>
<evidence type="ECO:0000313" key="14">
    <source>
        <dbReference type="Proteomes" id="UP000228921"/>
    </source>
</evidence>
<dbReference type="InterPro" id="IPR004387">
    <property type="entry name" value="Pept_M50_Zn"/>
</dbReference>
<dbReference type="Proteomes" id="UP000228921">
    <property type="component" value="Unassembled WGS sequence"/>
</dbReference>
<dbReference type="PROSITE" id="PS50106">
    <property type="entry name" value="PDZ"/>
    <property type="match status" value="2"/>
</dbReference>
<keyword evidence="10 11" id="KW-0472">Membrane</keyword>
<dbReference type="EMBL" id="PGTK01000004">
    <property type="protein sequence ID" value="PJF31158.1"/>
    <property type="molecule type" value="Genomic_DNA"/>
</dbReference>
<reference evidence="13 14" key="1">
    <citation type="submission" date="2017-11" db="EMBL/GenBank/DDBJ databases">
        <title>Evolution of Phototrophy in the Chloroflexi Phylum Driven by Horizontal Gene Transfer.</title>
        <authorList>
            <person name="Ward L.M."/>
            <person name="Hemp J."/>
            <person name="Shih P.M."/>
            <person name="Mcglynn S.E."/>
            <person name="Fischer W."/>
        </authorList>
    </citation>
    <scope>NUCLEOTIDE SEQUENCE [LARGE SCALE GENOMIC DNA]</scope>
    <source>
        <strain evidence="13">CP2_2F</strain>
    </source>
</reference>
<gene>
    <name evidence="13" type="primary">rseP</name>
    <name evidence="13" type="ORF">CUN51_04620</name>
</gene>
<dbReference type="PANTHER" id="PTHR42837:SF2">
    <property type="entry name" value="MEMBRANE METALLOPROTEASE ARASP2, CHLOROPLASTIC-RELATED"/>
    <property type="match status" value="1"/>
</dbReference>
<feature type="domain" description="PDZ" evidence="12">
    <location>
        <begin position="150"/>
        <end position="207"/>
    </location>
</feature>
<dbReference type="InterPro" id="IPR001478">
    <property type="entry name" value="PDZ"/>
</dbReference>
<feature type="transmembrane region" description="Helical" evidence="11">
    <location>
        <begin position="389"/>
        <end position="408"/>
    </location>
</feature>
<keyword evidence="6 11" id="KW-0378">Hydrolase</keyword>
<evidence type="ECO:0000256" key="11">
    <source>
        <dbReference type="RuleBase" id="RU362031"/>
    </source>
</evidence>
<feature type="domain" description="PDZ" evidence="12">
    <location>
        <begin position="198"/>
        <end position="279"/>
    </location>
</feature>
<evidence type="ECO:0000259" key="12">
    <source>
        <dbReference type="PROSITE" id="PS50106"/>
    </source>
</evidence>
<dbReference type="CDD" id="cd06163">
    <property type="entry name" value="S2P-M50_PDZ_RseP-like"/>
    <property type="match status" value="1"/>
</dbReference>
<evidence type="ECO:0000256" key="3">
    <source>
        <dbReference type="ARBA" id="ARBA00007931"/>
    </source>
</evidence>
<evidence type="ECO:0000256" key="6">
    <source>
        <dbReference type="ARBA" id="ARBA00022801"/>
    </source>
</evidence>
<comment type="similarity">
    <text evidence="3 11">Belongs to the peptidase M50B family.</text>
</comment>
<evidence type="ECO:0000256" key="2">
    <source>
        <dbReference type="ARBA" id="ARBA00004141"/>
    </source>
</evidence>
<dbReference type="NCBIfam" id="TIGR00054">
    <property type="entry name" value="RIP metalloprotease RseP"/>
    <property type="match status" value="1"/>
</dbReference>
<protein>
    <recommendedName>
        <fullName evidence="11">Zinc metalloprotease</fullName>
        <ecNumber evidence="11">3.4.24.-</ecNumber>
    </recommendedName>
</protein>
<dbReference type="SUPFAM" id="SSF50156">
    <property type="entry name" value="PDZ domain-like"/>
    <property type="match status" value="2"/>
</dbReference>
<dbReference type="GO" id="GO:0016020">
    <property type="term" value="C:membrane"/>
    <property type="evidence" value="ECO:0007669"/>
    <property type="project" value="UniProtKB-SubCell"/>
</dbReference>
<evidence type="ECO:0000313" key="13">
    <source>
        <dbReference type="EMBL" id="PJF31158.1"/>
    </source>
</evidence>
<keyword evidence="9 11" id="KW-0482">Metalloprotease</keyword>
<evidence type="ECO:0000256" key="4">
    <source>
        <dbReference type="ARBA" id="ARBA00022670"/>
    </source>
</evidence>
<dbReference type="GO" id="GO:0006508">
    <property type="term" value="P:proteolysis"/>
    <property type="evidence" value="ECO:0007669"/>
    <property type="project" value="UniProtKB-KW"/>
</dbReference>
<feature type="transmembrane region" description="Helical" evidence="11">
    <location>
        <begin position="436"/>
        <end position="458"/>
    </location>
</feature>
<keyword evidence="4 13" id="KW-0645">Protease</keyword>
<dbReference type="CDD" id="cd06779">
    <property type="entry name" value="cpPDZ_Deg_HtrA-like"/>
    <property type="match status" value="1"/>
</dbReference>
<dbReference type="GO" id="GO:0046872">
    <property type="term" value="F:metal ion binding"/>
    <property type="evidence" value="ECO:0007669"/>
    <property type="project" value="UniProtKB-KW"/>
</dbReference>
<dbReference type="EC" id="3.4.24.-" evidence="11"/>
<proteinExistence type="inferred from homology"/>
<evidence type="ECO:0000256" key="1">
    <source>
        <dbReference type="ARBA" id="ARBA00001947"/>
    </source>
</evidence>
<dbReference type="SMART" id="SM00228">
    <property type="entry name" value="PDZ"/>
    <property type="match status" value="2"/>
</dbReference>
<name>A0A2M8P0T6_9CHLR</name>
<keyword evidence="5 11" id="KW-0812">Transmembrane</keyword>